<proteinExistence type="predicted"/>
<keyword evidence="1" id="KW-0812">Transmembrane</keyword>
<dbReference type="AlphaFoldDB" id="A0A2N0NDE5"/>
<reference evidence="2 3" key="2">
    <citation type="submission" date="2017-09" db="EMBL/GenBank/DDBJ databases">
        <title>Extensive intraspecific genome diversity in a model arbuscular mycorrhizal fungus.</title>
        <authorList>
            <person name="Chen E.C."/>
            <person name="Morin E."/>
            <person name="Beaudet D."/>
            <person name="Noel J."/>
            <person name="Ndikumana S."/>
            <person name="Charron P."/>
            <person name="St-Onge C."/>
            <person name="Giorgi J."/>
            <person name="Grigoriev I.V."/>
            <person name="Roux C."/>
            <person name="Martin F.M."/>
            <person name="Corradi N."/>
        </authorList>
    </citation>
    <scope>NUCLEOTIDE SEQUENCE [LARGE SCALE GENOMIC DNA]</scope>
    <source>
        <strain evidence="2 3">A5</strain>
    </source>
</reference>
<gene>
    <name evidence="2" type="ORF">RhiirA5_444167</name>
</gene>
<accession>A0A2N0NDE5</accession>
<name>A0A2N0NDE5_9GLOM</name>
<evidence type="ECO:0000313" key="2">
    <source>
        <dbReference type="EMBL" id="PKB92578.1"/>
    </source>
</evidence>
<keyword evidence="1" id="KW-1133">Transmembrane helix</keyword>
<dbReference type="Proteomes" id="UP000232722">
    <property type="component" value="Unassembled WGS sequence"/>
</dbReference>
<comment type="caution">
    <text evidence="2">The sequence shown here is derived from an EMBL/GenBank/DDBJ whole genome shotgun (WGS) entry which is preliminary data.</text>
</comment>
<evidence type="ECO:0000313" key="3">
    <source>
        <dbReference type="Proteomes" id="UP000232722"/>
    </source>
</evidence>
<organism evidence="2 3">
    <name type="scientific">Rhizophagus irregularis</name>
    <dbReference type="NCBI Taxonomy" id="588596"/>
    <lineage>
        <taxon>Eukaryota</taxon>
        <taxon>Fungi</taxon>
        <taxon>Fungi incertae sedis</taxon>
        <taxon>Mucoromycota</taxon>
        <taxon>Glomeromycotina</taxon>
        <taxon>Glomeromycetes</taxon>
        <taxon>Glomerales</taxon>
        <taxon>Glomeraceae</taxon>
        <taxon>Rhizophagus</taxon>
    </lineage>
</organism>
<sequence>YWLFFLLGFGVWIDIGFNLPFGLWIDKFRKYRFWFCASDQHILASIFLSDRYVSASTLNFGLISFEGFISKLVNFDITTLNQRLGL</sequence>
<keyword evidence="1" id="KW-0472">Membrane</keyword>
<feature type="non-terminal residue" evidence="2">
    <location>
        <position position="1"/>
    </location>
</feature>
<feature type="transmembrane region" description="Helical" evidence="1">
    <location>
        <begin position="6"/>
        <end position="25"/>
    </location>
</feature>
<protein>
    <submittedName>
        <fullName evidence="2">Uncharacterized protein</fullName>
    </submittedName>
</protein>
<evidence type="ECO:0000256" key="1">
    <source>
        <dbReference type="SAM" id="Phobius"/>
    </source>
</evidence>
<dbReference type="EMBL" id="LLXJ01010590">
    <property type="protein sequence ID" value="PKB92578.1"/>
    <property type="molecule type" value="Genomic_DNA"/>
</dbReference>
<reference evidence="2 3" key="1">
    <citation type="submission" date="2016-04" db="EMBL/GenBank/DDBJ databases">
        <title>Genome analyses suggest a sexual origin of heterokaryosis in a supposedly ancient asexual fungus.</title>
        <authorList>
            <person name="Ropars J."/>
            <person name="Sedzielewska K."/>
            <person name="Noel J."/>
            <person name="Charron P."/>
            <person name="Farinelli L."/>
            <person name="Marton T."/>
            <person name="Kruger M."/>
            <person name="Pelin A."/>
            <person name="Brachmann A."/>
            <person name="Corradi N."/>
        </authorList>
    </citation>
    <scope>NUCLEOTIDE SEQUENCE [LARGE SCALE GENOMIC DNA]</scope>
    <source>
        <strain evidence="2 3">A5</strain>
    </source>
</reference>